<keyword evidence="1" id="KW-1133">Transmembrane helix</keyword>
<dbReference type="EMBL" id="UINC01107132">
    <property type="protein sequence ID" value="SVC72282.1"/>
    <property type="molecule type" value="Genomic_DNA"/>
</dbReference>
<dbReference type="AlphaFoldDB" id="A0A382PJY3"/>
<feature type="transmembrane region" description="Helical" evidence="1">
    <location>
        <begin position="33"/>
        <end position="66"/>
    </location>
</feature>
<accession>A0A382PJY3</accession>
<proteinExistence type="predicted"/>
<keyword evidence="1" id="KW-0472">Membrane</keyword>
<reference evidence="2" key="1">
    <citation type="submission" date="2018-05" db="EMBL/GenBank/DDBJ databases">
        <authorList>
            <person name="Lanie J.A."/>
            <person name="Ng W.-L."/>
            <person name="Kazmierczak K.M."/>
            <person name="Andrzejewski T.M."/>
            <person name="Davidsen T.M."/>
            <person name="Wayne K.J."/>
            <person name="Tettelin H."/>
            <person name="Glass J.I."/>
            <person name="Rusch D."/>
            <person name="Podicherti R."/>
            <person name="Tsui H.-C.T."/>
            <person name="Winkler M.E."/>
        </authorList>
    </citation>
    <scope>NUCLEOTIDE SEQUENCE</scope>
</reference>
<gene>
    <name evidence="2" type="ORF">METZ01_LOCUS325136</name>
</gene>
<evidence type="ECO:0000313" key="2">
    <source>
        <dbReference type="EMBL" id="SVC72282.1"/>
    </source>
</evidence>
<feature type="non-terminal residue" evidence="2">
    <location>
        <position position="1"/>
    </location>
</feature>
<feature type="transmembrane region" description="Helical" evidence="1">
    <location>
        <begin position="78"/>
        <end position="97"/>
    </location>
</feature>
<keyword evidence="1" id="KW-0812">Transmembrane</keyword>
<evidence type="ECO:0000256" key="1">
    <source>
        <dbReference type="SAM" id="Phobius"/>
    </source>
</evidence>
<protein>
    <submittedName>
        <fullName evidence="2">Uncharacterized protein</fullName>
    </submittedName>
</protein>
<name>A0A382PJY3_9ZZZZ</name>
<organism evidence="2">
    <name type="scientific">marine metagenome</name>
    <dbReference type="NCBI Taxonomy" id="408172"/>
    <lineage>
        <taxon>unclassified sequences</taxon>
        <taxon>metagenomes</taxon>
        <taxon>ecological metagenomes</taxon>
    </lineage>
</organism>
<sequence>ALFVVDPWVWLLTATTGVLAHSSTRLSVVAWGILGLATTTLITGFGGAAAATRFVWCAGIVGIVWLRTAEHWQLHLPRLATACLSAVATYIIVMIALSQLAEAQVAAWLTERDDSPAEIMASPTPGNPFRRDIVVADAEHYHFLELDWLRADPIRISNLAIARGPENTITRAALRDPRISGFATWTRFPIFAIENTDYGYRVAISDARYSQRIGQGLGAAIVELDYELNVR</sequence>